<gene>
    <name evidence="2" type="ORF">NIES4072_57550</name>
</gene>
<feature type="transmembrane region" description="Helical" evidence="1">
    <location>
        <begin position="38"/>
        <end position="54"/>
    </location>
</feature>
<organism evidence="2 3">
    <name type="scientific">Nostoc commune NIES-4072</name>
    <dbReference type="NCBI Taxonomy" id="2005467"/>
    <lineage>
        <taxon>Bacteria</taxon>
        <taxon>Bacillati</taxon>
        <taxon>Cyanobacteriota</taxon>
        <taxon>Cyanophyceae</taxon>
        <taxon>Nostocales</taxon>
        <taxon>Nostocaceae</taxon>
        <taxon>Nostoc</taxon>
    </lineage>
</organism>
<keyword evidence="3" id="KW-1185">Reference proteome</keyword>
<keyword evidence="1" id="KW-0472">Membrane</keyword>
<protein>
    <submittedName>
        <fullName evidence="2">Uncharacterized protein</fullName>
    </submittedName>
</protein>
<proteinExistence type="predicted"/>
<dbReference type="EMBL" id="BDUD01000001">
    <property type="protein sequence ID" value="GBG22049.1"/>
    <property type="molecule type" value="Genomic_DNA"/>
</dbReference>
<dbReference type="Proteomes" id="UP000245124">
    <property type="component" value="Unassembled WGS sequence"/>
</dbReference>
<comment type="caution">
    <text evidence="2">The sequence shown here is derived from an EMBL/GenBank/DDBJ whole genome shotgun (WGS) entry which is preliminary data.</text>
</comment>
<sequence length="55" mass="6223">MIITLQYFAFFILLLAALLLAIRQMSIALDEVDIERFTLWTGIASVIAGLPIILW</sequence>
<evidence type="ECO:0000313" key="3">
    <source>
        <dbReference type="Proteomes" id="UP000245124"/>
    </source>
</evidence>
<evidence type="ECO:0000313" key="2">
    <source>
        <dbReference type="EMBL" id="GBG22049.1"/>
    </source>
</evidence>
<accession>A0A2R5FVJ2</accession>
<evidence type="ECO:0000256" key="1">
    <source>
        <dbReference type="SAM" id="Phobius"/>
    </source>
</evidence>
<reference evidence="2 3" key="1">
    <citation type="submission" date="2017-06" db="EMBL/GenBank/DDBJ databases">
        <title>Genome sequencing of cyanobaciteial culture collection at National Institute for Environmental Studies (NIES).</title>
        <authorList>
            <person name="Hirose Y."/>
            <person name="Shimura Y."/>
            <person name="Fujisawa T."/>
            <person name="Nakamura Y."/>
            <person name="Kawachi M."/>
        </authorList>
    </citation>
    <scope>NUCLEOTIDE SEQUENCE [LARGE SCALE GENOMIC DNA]</scope>
    <source>
        <strain evidence="2 3">NIES-4072</strain>
    </source>
</reference>
<name>A0A2R5FVJ2_NOSCO</name>
<keyword evidence="1" id="KW-0812">Transmembrane</keyword>
<keyword evidence="1" id="KW-1133">Transmembrane helix</keyword>
<dbReference type="AlphaFoldDB" id="A0A2R5FVJ2"/>